<dbReference type="Gene3D" id="1.50.40.10">
    <property type="entry name" value="Mitochondrial carrier domain"/>
    <property type="match status" value="1"/>
</dbReference>
<dbReference type="SUPFAM" id="SSF103506">
    <property type="entry name" value="Mitochondrial carrier"/>
    <property type="match status" value="1"/>
</dbReference>
<name>A0A9P6WEP4_MAUEX</name>
<evidence type="ECO:0008006" key="13">
    <source>
        <dbReference type="Google" id="ProtNLM"/>
    </source>
</evidence>
<sequence>MIGDNNNDVLTQVVAGSTTAVFKTTLTQPFEYVKTVSQLRRSISGIKQTVAIQPVKTYFVGCSILNIGAILKTSARFGTFEQICQLMKTNSGSETGVLTGWQIALAGIITGSVESLWIIPFENIKTRMIENSMIINDRAFGITNDDKISNNLTRTTNLSPPKGKTFHEVPKTTTIDALNPRFEAYLQYEKNPSVGMFNTIIETYKTRGLPGFVQGSMPTILRQIGNSMVRFTVYTSLKKSLTQPGEPINETVAFILGATSSIAVVSVTQPLDVIKTRMQSKDAWKSYKNSVNCCYQMFITEGSMSLWKGSIPRLFKVGLSGGISFGIYQYVENLINLMRREGYLKPLE</sequence>
<evidence type="ECO:0000256" key="6">
    <source>
        <dbReference type="ARBA" id="ARBA00022989"/>
    </source>
</evidence>
<comment type="caution">
    <text evidence="11">The sequence shown here is derived from an EMBL/GenBank/DDBJ whole genome shotgun (WGS) entry which is preliminary data.</text>
</comment>
<evidence type="ECO:0000256" key="4">
    <source>
        <dbReference type="ARBA" id="ARBA00022692"/>
    </source>
</evidence>
<dbReference type="AlphaFoldDB" id="A0A9P6WEP4"/>
<evidence type="ECO:0000256" key="1">
    <source>
        <dbReference type="ARBA" id="ARBA00004225"/>
    </source>
</evidence>
<keyword evidence="12" id="KW-1185">Reference proteome</keyword>
<feature type="repeat" description="Solcar" evidence="9">
    <location>
        <begin position="248"/>
        <end position="334"/>
    </location>
</feature>
<dbReference type="PROSITE" id="PS50920">
    <property type="entry name" value="SOLCAR"/>
    <property type="match status" value="3"/>
</dbReference>
<dbReference type="InterPro" id="IPR023395">
    <property type="entry name" value="MCP_dom_sf"/>
</dbReference>
<keyword evidence="8 9" id="KW-0472">Membrane</keyword>
<feature type="repeat" description="Solcar" evidence="9">
    <location>
        <begin position="98"/>
        <end position="240"/>
    </location>
</feature>
<keyword evidence="5" id="KW-0677">Repeat</keyword>
<feature type="repeat" description="Solcar" evidence="9">
    <location>
        <begin position="7"/>
        <end position="86"/>
    </location>
</feature>
<dbReference type="InterPro" id="IPR049563">
    <property type="entry name" value="TXTP-like"/>
</dbReference>
<dbReference type="OrthoDB" id="44467at2759"/>
<keyword evidence="7" id="KW-0496">Mitochondrion</keyword>
<accession>A0A9P6WEP4</accession>
<dbReference type="Pfam" id="PF00153">
    <property type="entry name" value="Mito_carr"/>
    <property type="match status" value="3"/>
</dbReference>
<keyword evidence="4 9" id="KW-0812">Transmembrane</keyword>
<gene>
    <name evidence="11" type="ORF">C6P45_003008</name>
</gene>
<dbReference type="GO" id="GO:0031966">
    <property type="term" value="C:mitochondrial membrane"/>
    <property type="evidence" value="ECO:0007669"/>
    <property type="project" value="UniProtKB-SubCell"/>
</dbReference>
<keyword evidence="6" id="KW-1133">Transmembrane helix</keyword>
<reference evidence="11 12" key="1">
    <citation type="submission" date="2020-11" db="EMBL/GenBank/DDBJ databases">
        <title>Kefir isolates.</title>
        <authorList>
            <person name="Marcisauskas S."/>
            <person name="Kim Y."/>
            <person name="Blasche S."/>
        </authorList>
    </citation>
    <scope>NUCLEOTIDE SEQUENCE [LARGE SCALE GENOMIC DNA]</scope>
    <source>
        <strain evidence="11 12">OG2</strain>
    </source>
</reference>
<evidence type="ECO:0000256" key="5">
    <source>
        <dbReference type="ARBA" id="ARBA00022737"/>
    </source>
</evidence>
<keyword evidence="3 10" id="KW-0813">Transport</keyword>
<dbReference type="PANTHER" id="PTHR45788">
    <property type="entry name" value="SUCCINATE/FUMARATE MITOCHONDRIAL TRANSPORTER-RELATED"/>
    <property type="match status" value="1"/>
</dbReference>
<dbReference type="Proteomes" id="UP000750334">
    <property type="component" value="Unassembled WGS sequence"/>
</dbReference>
<evidence type="ECO:0000256" key="9">
    <source>
        <dbReference type="PROSITE-ProRule" id="PRU00282"/>
    </source>
</evidence>
<evidence type="ECO:0000313" key="12">
    <source>
        <dbReference type="Proteomes" id="UP000750334"/>
    </source>
</evidence>
<evidence type="ECO:0000256" key="10">
    <source>
        <dbReference type="RuleBase" id="RU000488"/>
    </source>
</evidence>
<comment type="similarity">
    <text evidence="2 10">Belongs to the mitochondrial carrier (TC 2.A.29) family.</text>
</comment>
<evidence type="ECO:0000256" key="2">
    <source>
        <dbReference type="ARBA" id="ARBA00006375"/>
    </source>
</evidence>
<evidence type="ECO:0000256" key="7">
    <source>
        <dbReference type="ARBA" id="ARBA00023128"/>
    </source>
</evidence>
<dbReference type="GO" id="GO:0006843">
    <property type="term" value="P:mitochondrial citrate transmembrane transport"/>
    <property type="evidence" value="ECO:0007669"/>
    <property type="project" value="TreeGrafter"/>
</dbReference>
<dbReference type="PANTHER" id="PTHR45788:SF5">
    <property type="entry name" value="AFR253WP"/>
    <property type="match status" value="1"/>
</dbReference>
<proteinExistence type="inferred from homology"/>
<protein>
    <recommendedName>
        <fullName evidence="13">Mitochondrial carrier</fullName>
    </recommendedName>
</protein>
<organism evidence="11 12">
    <name type="scientific">Maudiozyma exigua</name>
    <name type="common">Yeast</name>
    <name type="synonym">Kazachstania exigua</name>
    <dbReference type="NCBI Taxonomy" id="34358"/>
    <lineage>
        <taxon>Eukaryota</taxon>
        <taxon>Fungi</taxon>
        <taxon>Dikarya</taxon>
        <taxon>Ascomycota</taxon>
        <taxon>Saccharomycotina</taxon>
        <taxon>Saccharomycetes</taxon>
        <taxon>Saccharomycetales</taxon>
        <taxon>Saccharomycetaceae</taxon>
        <taxon>Maudiozyma</taxon>
    </lineage>
</organism>
<evidence type="ECO:0000256" key="8">
    <source>
        <dbReference type="ARBA" id="ARBA00023136"/>
    </source>
</evidence>
<dbReference type="GO" id="GO:0071913">
    <property type="term" value="F:citrate secondary active transmembrane transporter activity"/>
    <property type="evidence" value="ECO:0007669"/>
    <property type="project" value="TreeGrafter"/>
</dbReference>
<comment type="subcellular location">
    <subcellularLocation>
        <location evidence="1">Mitochondrion membrane</location>
        <topology evidence="1">Multi-pass membrane protein</topology>
    </subcellularLocation>
</comment>
<evidence type="ECO:0000313" key="11">
    <source>
        <dbReference type="EMBL" id="KAG0672324.1"/>
    </source>
</evidence>
<dbReference type="EMBL" id="PUHR01000003">
    <property type="protein sequence ID" value="KAG0672324.1"/>
    <property type="molecule type" value="Genomic_DNA"/>
</dbReference>
<dbReference type="InterPro" id="IPR018108">
    <property type="entry name" value="MCP_transmembrane"/>
</dbReference>
<evidence type="ECO:0000256" key="3">
    <source>
        <dbReference type="ARBA" id="ARBA00022448"/>
    </source>
</evidence>